<dbReference type="SUPFAM" id="SSF57756">
    <property type="entry name" value="Retrovirus zinc finger-like domains"/>
    <property type="match status" value="1"/>
</dbReference>
<name>A0A397JIH6_9GLOM</name>
<dbReference type="AlphaFoldDB" id="A0A397JIH6"/>
<evidence type="ECO:0008006" key="7">
    <source>
        <dbReference type="Google" id="ProtNLM"/>
    </source>
</evidence>
<dbReference type="InterPro" id="IPR007527">
    <property type="entry name" value="Znf_SWIM"/>
</dbReference>
<dbReference type="GO" id="GO:0008270">
    <property type="term" value="F:zinc ion binding"/>
    <property type="evidence" value="ECO:0007669"/>
    <property type="project" value="UniProtKB-KW"/>
</dbReference>
<dbReference type="PANTHER" id="PTHR47718">
    <property type="entry name" value="OS01G0519700 PROTEIN"/>
    <property type="match status" value="1"/>
</dbReference>
<evidence type="ECO:0000256" key="2">
    <source>
        <dbReference type="SAM" id="MobiDB-lite"/>
    </source>
</evidence>
<dbReference type="STRING" id="1348612.A0A397JIH6"/>
<sequence>MIVPLEEVCEIEPFYQNNTPEDIPSSKLNESGPLYPIATEMSFNDWTKLDEWLKNHGLEQGFAITITYSEKDKKDGMPRRRIYACTRGRKYMSRKEAYTEESRNAKHNTGNCQFRVNTYRRKNDNQVYITKIKNQHNHKLVETITVLAPSYRKFTPEMQKDVRLLATCGVRSGAIIEVLQHKNPGKYIHNRDIYNLVNSIRREQNQSKSDAGSIYLNLMKQQQENPSFHVDAQFEGQENRLVRLCWMRLSQQELWARFHDIILLDTTAKTNHHSMILCVVIIVDNHNRSHLVATAILSDETKDSFTWLFQSLLDATGGLMLRFLYTDADPAMIASVNNSWSTTKHHFCIFHIRKNLEKHFMGKYHGEKWRKFFAAFCCARNSRVESIFEERWVALITEYSDAANYLQRYLYQCREAWVLCFTHRAFNARIQSTQRIESYNGIIKNHVSRSSSLIELESVIERLLSRESRFISLNETICKLPASQDENYHNYYFKEVDISCQNYLTPAILKLQHHEMNRSMHYRCQKAILEDELGKRTISDLPEGMFSEDMFDAYVIELDQLIMGLDLARIRELWHVSSIDRKSKHFVVLYDNAAHLCMCLTLINRGLVCRHFFAIMLISPIAKFHIRLVSQRWYTDSSVMEEDPSFHHDPTISAILEVREELSHKQQYGREFGIMKKTLNLAITTGRVEELYEVHSKLIRDMEVEIVGQAKNAKNGDITKFASTINNPIVTRKKNRKPKNSNLNNINVDRKGKKRMFGDGDKENSQKPQDFDHINADQESEKRTDQNDNNDADRADERRTDQNDNNGLIDPIQMLINPVHKNMHSKIHANISLNAIAENIVKQACIIDRADERRTDQNDNNGLIDPIQMLINPVHKNMHSKIHANISLNAIAENIVKQACIIDTYNKTRHYPYTQITLEFLFEKQKKKIKAYYLSMLEIEFPLKNNNSMVFVYSHKYYLMYYPEGANILTQKNLNNINENDIIENEKSNEVEGEQTNVSSLLMLTDAHSYFVRKTVEIHLNRKETSKPDQDDNNESHAELPYKKFRKTLHDVTNDLTNKRTCGVCNEKGHNARTCPRRKTEETTTTS</sequence>
<evidence type="ECO:0000256" key="1">
    <source>
        <dbReference type="PROSITE-ProRule" id="PRU00325"/>
    </source>
</evidence>
<feature type="region of interest" description="Disordered" evidence="2">
    <location>
        <begin position="1068"/>
        <end position="1087"/>
    </location>
</feature>
<dbReference type="InterPro" id="IPR036875">
    <property type="entry name" value="Znf_CCHC_sf"/>
</dbReference>
<comment type="caution">
    <text evidence="5">The sequence shown here is derived from an EMBL/GenBank/DDBJ whole genome shotgun (WGS) entry which is preliminary data.</text>
</comment>
<feature type="region of interest" description="Disordered" evidence="2">
    <location>
        <begin position="729"/>
        <end position="809"/>
    </location>
</feature>
<evidence type="ECO:0000313" key="5">
    <source>
        <dbReference type="EMBL" id="RHZ87062.1"/>
    </source>
</evidence>
<dbReference type="InterPro" id="IPR003657">
    <property type="entry name" value="WRKY_dom"/>
</dbReference>
<dbReference type="Proteomes" id="UP000266861">
    <property type="component" value="Unassembled WGS sequence"/>
</dbReference>
<keyword evidence="1" id="KW-0863">Zinc-finger</keyword>
<feature type="region of interest" description="Disordered" evidence="2">
    <location>
        <begin position="1022"/>
        <end position="1043"/>
    </location>
</feature>
<feature type="compositionally biased region" description="Basic and acidic residues" evidence="2">
    <location>
        <begin position="1078"/>
        <end position="1087"/>
    </location>
</feature>
<dbReference type="GO" id="GO:0043565">
    <property type="term" value="F:sequence-specific DNA binding"/>
    <property type="evidence" value="ECO:0007669"/>
    <property type="project" value="InterPro"/>
</dbReference>
<dbReference type="PROSITE" id="PS50811">
    <property type="entry name" value="WRKY"/>
    <property type="match status" value="1"/>
</dbReference>
<evidence type="ECO:0000259" key="4">
    <source>
        <dbReference type="PROSITE" id="PS50966"/>
    </source>
</evidence>
<dbReference type="PROSITE" id="PS50966">
    <property type="entry name" value="ZF_SWIM"/>
    <property type="match status" value="1"/>
</dbReference>
<feature type="domain" description="WRKY" evidence="3">
    <location>
        <begin position="68"/>
        <end position="141"/>
    </location>
</feature>
<dbReference type="PANTHER" id="PTHR47718:SF3">
    <property type="entry name" value="PROTEIN FAR1-RELATED SEQUENCE 5-LIKE"/>
    <property type="match status" value="1"/>
</dbReference>
<dbReference type="InterPro" id="IPR004330">
    <property type="entry name" value="FAR1_DNA_bnd_dom"/>
</dbReference>
<dbReference type="GO" id="GO:0003700">
    <property type="term" value="F:DNA-binding transcription factor activity"/>
    <property type="evidence" value="ECO:0007669"/>
    <property type="project" value="InterPro"/>
</dbReference>
<gene>
    <name evidence="5" type="ORF">Glove_41g157</name>
</gene>
<feature type="domain" description="SWIM-type" evidence="4">
    <location>
        <begin position="586"/>
        <end position="620"/>
    </location>
</feature>
<evidence type="ECO:0000259" key="3">
    <source>
        <dbReference type="PROSITE" id="PS50811"/>
    </source>
</evidence>
<protein>
    <recommendedName>
        <fullName evidence="7">SWIM-type domain-containing protein</fullName>
    </recommendedName>
</protein>
<dbReference type="InterPro" id="IPR018289">
    <property type="entry name" value="MULE_transposase_dom"/>
</dbReference>
<dbReference type="EMBL" id="PQFF01000039">
    <property type="protein sequence ID" value="RHZ87062.1"/>
    <property type="molecule type" value="Genomic_DNA"/>
</dbReference>
<feature type="compositionally biased region" description="Basic and acidic residues" evidence="2">
    <location>
        <begin position="756"/>
        <end position="802"/>
    </location>
</feature>
<accession>A0A397JIH6</accession>
<dbReference type="Pfam" id="PF03101">
    <property type="entry name" value="FAR1"/>
    <property type="match status" value="1"/>
</dbReference>
<evidence type="ECO:0000313" key="6">
    <source>
        <dbReference type="Proteomes" id="UP000266861"/>
    </source>
</evidence>
<keyword evidence="6" id="KW-1185">Reference proteome</keyword>
<keyword evidence="1" id="KW-0479">Metal-binding</keyword>
<proteinExistence type="predicted"/>
<organism evidence="5 6">
    <name type="scientific">Diversispora epigaea</name>
    <dbReference type="NCBI Taxonomy" id="1348612"/>
    <lineage>
        <taxon>Eukaryota</taxon>
        <taxon>Fungi</taxon>
        <taxon>Fungi incertae sedis</taxon>
        <taxon>Mucoromycota</taxon>
        <taxon>Glomeromycotina</taxon>
        <taxon>Glomeromycetes</taxon>
        <taxon>Diversisporales</taxon>
        <taxon>Diversisporaceae</taxon>
        <taxon>Diversispora</taxon>
    </lineage>
</organism>
<keyword evidence="1" id="KW-0862">Zinc</keyword>
<dbReference type="Gene3D" id="4.10.60.10">
    <property type="entry name" value="Zinc finger, CCHC-type"/>
    <property type="match status" value="1"/>
</dbReference>
<reference evidence="5 6" key="1">
    <citation type="submission" date="2018-08" db="EMBL/GenBank/DDBJ databases">
        <title>Genome and evolution of the arbuscular mycorrhizal fungus Diversispora epigaea (formerly Glomus versiforme) and its bacterial endosymbionts.</title>
        <authorList>
            <person name="Sun X."/>
            <person name="Fei Z."/>
            <person name="Harrison M."/>
        </authorList>
    </citation>
    <scope>NUCLEOTIDE SEQUENCE [LARGE SCALE GENOMIC DNA]</scope>
    <source>
        <strain evidence="5 6">IT104</strain>
    </source>
</reference>
<dbReference type="Pfam" id="PF10551">
    <property type="entry name" value="MULE"/>
    <property type="match status" value="1"/>
</dbReference>
<dbReference type="OrthoDB" id="2425091at2759"/>